<evidence type="ECO:0000256" key="7">
    <source>
        <dbReference type="RuleBase" id="RU363032"/>
    </source>
</evidence>
<feature type="transmembrane region" description="Helical" evidence="7">
    <location>
        <begin position="21"/>
        <end position="41"/>
    </location>
</feature>
<sequence length="291" mass="32328">MNGTLFKLKANHILKYLFPVLLIYSVAVLIPLVMSFVYSLFDDTGTAFIGLQNYAALLKDSVFWISFKNNIILVVFCVVGQVGIAFIVAALLNTKFLKMRSLHRLAIFLPVVLAPVVTGYLWTIIYNYRFGLLNWFIGLFGMEPGLWLDDPEKVIYMVSIPLIWQYIGLYLIIFLAGMQNIPKEISDAAEIDGANWFQKNLYVNIPMLKGVTQVALMLCISGTMKTFDHIFVMTGGGPGTGSLVMAQHAYNNAFLMSKTGYGSAVSIGMMILSATIILVTMKLIGMSDKNV</sequence>
<evidence type="ECO:0000256" key="6">
    <source>
        <dbReference type="ARBA" id="ARBA00023136"/>
    </source>
</evidence>
<feature type="transmembrane region" description="Helical" evidence="7">
    <location>
        <begin position="105"/>
        <end position="125"/>
    </location>
</feature>
<keyword evidence="4 7" id="KW-0812">Transmembrane</keyword>
<dbReference type="PANTHER" id="PTHR30193:SF37">
    <property type="entry name" value="INNER MEMBRANE ABC TRANSPORTER PERMEASE PROTEIN YCJO"/>
    <property type="match status" value="1"/>
</dbReference>
<dbReference type="SUPFAM" id="SSF161098">
    <property type="entry name" value="MetI-like"/>
    <property type="match status" value="1"/>
</dbReference>
<keyword evidence="5 7" id="KW-1133">Transmembrane helix</keyword>
<dbReference type="RefSeq" id="WP_244747405.1">
    <property type="nucleotide sequence ID" value="NZ_CP095071.1"/>
</dbReference>
<dbReference type="InterPro" id="IPR000515">
    <property type="entry name" value="MetI-like"/>
</dbReference>
<keyword evidence="3" id="KW-1003">Cell membrane</keyword>
<reference evidence="9 10" key="1">
    <citation type="submission" date="2022-04" db="EMBL/GenBank/DDBJ databases">
        <title>Gracilibacillus sp. isolated from saltern.</title>
        <authorList>
            <person name="Won M."/>
            <person name="Lee C.-M."/>
            <person name="Woen H.-Y."/>
            <person name="Kwon S.-W."/>
        </authorList>
    </citation>
    <scope>NUCLEOTIDE SEQUENCE [LARGE SCALE GENOMIC DNA]</scope>
    <source>
        <strain evidence="9 10">SSPM10-3</strain>
    </source>
</reference>
<evidence type="ECO:0000313" key="10">
    <source>
        <dbReference type="Proteomes" id="UP000831537"/>
    </source>
</evidence>
<dbReference type="InterPro" id="IPR051393">
    <property type="entry name" value="ABC_transporter_permease"/>
</dbReference>
<dbReference type="PANTHER" id="PTHR30193">
    <property type="entry name" value="ABC TRANSPORTER PERMEASE PROTEIN"/>
    <property type="match status" value="1"/>
</dbReference>
<comment type="similarity">
    <text evidence="7">Belongs to the binding-protein-dependent transport system permease family.</text>
</comment>
<accession>A0ABY4GRW5</accession>
<keyword evidence="10" id="KW-1185">Reference proteome</keyword>
<evidence type="ECO:0000256" key="1">
    <source>
        <dbReference type="ARBA" id="ARBA00004651"/>
    </source>
</evidence>
<evidence type="ECO:0000256" key="4">
    <source>
        <dbReference type="ARBA" id="ARBA00022692"/>
    </source>
</evidence>
<proteinExistence type="inferred from homology"/>
<dbReference type="Pfam" id="PF00528">
    <property type="entry name" value="BPD_transp_1"/>
    <property type="match status" value="1"/>
</dbReference>
<keyword evidence="2 7" id="KW-0813">Transport</keyword>
<name>A0ABY4GRW5_9BACI</name>
<evidence type="ECO:0000256" key="5">
    <source>
        <dbReference type="ARBA" id="ARBA00022989"/>
    </source>
</evidence>
<feature type="domain" description="ABC transmembrane type-1" evidence="8">
    <location>
        <begin position="67"/>
        <end position="282"/>
    </location>
</feature>
<dbReference type="Proteomes" id="UP000831537">
    <property type="component" value="Chromosome"/>
</dbReference>
<organism evidence="9 10">
    <name type="scientific">Gracilibacillus salinarum</name>
    <dbReference type="NCBI Taxonomy" id="2932255"/>
    <lineage>
        <taxon>Bacteria</taxon>
        <taxon>Bacillati</taxon>
        <taxon>Bacillota</taxon>
        <taxon>Bacilli</taxon>
        <taxon>Bacillales</taxon>
        <taxon>Bacillaceae</taxon>
        <taxon>Gracilibacillus</taxon>
    </lineage>
</organism>
<dbReference type="CDD" id="cd06261">
    <property type="entry name" value="TM_PBP2"/>
    <property type="match status" value="1"/>
</dbReference>
<evidence type="ECO:0000259" key="8">
    <source>
        <dbReference type="PROSITE" id="PS50928"/>
    </source>
</evidence>
<feature type="transmembrane region" description="Helical" evidence="7">
    <location>
        <begin position="264"/>
        <end position="285"/>
    </location>
</feature>
<dbReference type="Gene3D" id="1.10.3720.10">
    <property type="entry name" value="MetI-like"/>
    <property type="match status" value="1"/>
</dbReference>
<dbReference type="InterPro" id="IPR035906">
    <property type="entry name" value="MetI-like_sf"/>
</dbReference>
<protein>
    <submittedName>
        <fullName evidence="9">Sugar ABC transporter permease</fullName>
    </submittedName>
</protein>
<evidence type="ECO:0000256" key="2">
    <source>
        <dbReference type="ARBA" id="ARBA00022448"/>
    </source>
</evidence>
<feature type="transmembrane region" description="Helical" evidence="7">
    <location>
        <begin position="154"/>
        <end position="176"/>
    </location>
</feature>
<dbReference type="EMBL" id="CP095071">
    <property type="protein sequence ID" value="UOQ86984.1"/>
    <property type="molecule type" value="Genomic_DNA"/>
</dbReference>
<evidence type="ECO:0000256" key="3">
    <source>
        <dbReference type="ARBA" id="ARBA00022475"/>
    </source>
</evidence>
<keyword evidence="6 7" id="KW-0472">Membrane</keyword>
<gene>
    <name evidence="9" type="ORF">MUN87_08915</name>
</gene>
<evidence type="ECO:0000313" key="9">
    <source>
        <dbReference type="EMBL" id="UOQ86984.1"/>
    </source>
</evidence>
<dbReference type="PROSITE" id="PS50928">
    <property type="entry name" value="ABC_TM1"/>
    <property type="match status" value="1"/>
</dbReference>
<feature type="transmembrane region" description="Helical" evidence="7">
    <location>
        <begin position="71"/>
        <end position="93"/>
    </location>
</feature>
<comment type="subcellular location">
    <subcellularLocation>
        <location evidence="1 7">Cell membrane</location>
        <topology evidence="1 7">Multi-pass membrane protein</topology>
    </subcellularLocation>
</comment>